<comment type="caution">
    <text evidence="1">The sequence shown here is derived from an EMBL/GenBank/DDBJ whole genome shotgun (WGS) entry which is preliminary data.</text>
</comment>
<proteinExistence type="predicted"/>
<name>A0A179B269_9ACTO</name>
<keyword evidence="2" id="KW-1185">Reference proteome</keyword>
<dbReference type="AlphaFoldDB" id="A0A179B269"/>
<sequence length="159" mass="17601">MHDGLAVEYAPGRIAAADLAATPAMRARLVCPLLPDGSTPATLTAAWIYTGWWPPSRLKRLCAAHPTSRHHCVVYRAQLEEEYSRELGGFTVPTTARTAFDLLAIEEPGVAVECVIRLLRSGLNPEDLLLHSKRERRRRGGPFARKAAKALKTYIEETK</sequence>
<protein>
    <recommendedName>
        <fullName evidence="3">AbiEi antitoxin C-terminal domain-containing protein</fullName>
    </recommendedName>
</protein>
<gene>
    <name evidence="1" type="ORF">A4H34_08570</name>
</gene>
<evidence type="ECO:0000313" key="2">
    <source>
        <dbReference type="Proteomes" id="UP000078368"/>
    </source>
</evidence>
<dbReference type="Proteomes" id="UP000078368">
    <property type="component" value="Unassembled WGS sequence"/>
</dbReference>
<accession>A0A179B269</accession>
<dbReference type="EMBL" id="LVZK01000003">
    <property type="protein sequence ID" value="OAP85161.1"/>
    <property type="molecule type" value="Genomic_DNA"/>
</dbReference>
<organism evidence="1 2">
    <name type="scientific">Peptidiphaga gingivicola</name>
    <dbReference type="NCBI Taxonomy" id="2741497"/>
    <lineage>
        <taxon>Bacteria</taxon>
        <taxon>Bacillati</taxon>
        <taxon>Actinomycetota</taxon>
        <taxon>Actinomycetes</taxon>
        <taxon>Actinomycetales</taxon>
        <taxon>Actinomycetaceae</taxon>
        <taxon>Peptidiphaga</taxon>
    </lineage>
</organism>
<evidence type="ECO:0008006" key="3">
    <source>
        <dbReference type="Google" id="ProtNLM"/>
    </source>
</evidence>
<reference evidence="1 2" key="1">
    <citation type="submission" date="2016-04" db="EMBL/GenBank/DDBJ databases">
        <title>Peptidophaga gingivicola gen. nov., sp. nov., isolated from human subgingival plaque.</title>
        <authorList>
            <person name="Beall C.J."/>
            <person name="Mokrzan E.M."/>
            <person name="Griffen A.L."/>
            <person name="Leys E.J."/>
        </authorList>
    </citation>
    <scope>NUCLEOTIDE SEQUENCE [LARGE SCALE GENOMIC DNA]</scope>
    <source>
        <strain evidence="1 2">BA112</strain>
    </source>
</reference>
<evidence type="ECO:0000313" key="1">
    <source>
        <dbReference type="EMBL" id="OAP85161.1"/>
    </source>
</evidence>